<dbReference type="GO" id="GO:0003950">
    <property type="term" value="F:NAD+ poly-ADP-ribosyltransferase activity"/>
    <property type="evidence" value="ECO:0007669"/>
    <property type="project" value="InterPro"/>
</dbReference>
<dbReference type="OMA" id="LYPANID"/>
<evidence type="ECO:0000256" key="4">
    <source>
        <dbReference type="ARBA" id="ARBA00023242"/>
    </source>
</evidence>
<dbReference type="STRING" id="4097.A0A1S4DES0"/>
<dbReference type="SUPFAM" id="SSF56399">
    <property type="entry name" value="ADP-ribosylation"/>
    <property type="match status" value="1"/>
</dbReference>
<name>A0A1S4DES0_TOBAC</name>
<comment type="subcellular location">
    <subcellularLocation>
        <location evidence="1">Nucleus</location>
    </subcellularLocation>
</comment>
<evidence type="ECO:0000256" key="1">
    <source>
        <dbReference type="ARBA" id="ARBA00004123"/>
    </source>
</evidence>
<dbReference type="Pfam" id="PF00644">
    <property type="entry name" value="PARP"/>
    <property type="match status" value="1"/>
</dbReference>
<dbReference type="RefSeq" id="XP_016511955.1">
    <property type="nucleotide sequence ID" value="XM_016656469.1"/>
</dbReference>
<dbReference type="AlphaFoldDB" id="A0A1S4DES0"/>
<dbReference type="InterPro" id="IPR022003">
    <property type="entry name" value="RST"/>
</dbReference>
<gene>
    <name evidence="8" type="primary">LOC107829049</name>
</gene>
<sequence length="329" mass="37015">MEQLREEDQVSMTIENPEMLFSSDSEAESSNPRLEHNFRLFKTNGMIKLEENDKEHGLIKSGFITCMGPLAKEVEVVAIHKNSCSTILGKARLEAFRIFSEAVREKCNGNANIKYAWFGSSKEEICKIISHGFSRTTEAKSGECFGIGVYLYPANIDGVLSTVEDENGLRHMLLCRVILGNTEVIPAGSTQSQPTSDSEDFDSGVDNIVAPTRYTIWGSHMNSHIFPNFLLSFSFRLGNSSKINKVPLKGTPRIKFPDLLRALSQFLHPSRMALISKYYEDFQRNKITKLVLVRKLRQIAGDTSLKAVMKLYPYKDIGNKSLLLRCKGM</sequence>
<accession>A0A1S4DES0</accession>
<dbReference type="PANTHER" id="PTHR32263">
    <property type="entry name" value="INACTIVE POLY [ADP-RIBOSE] POLYMERASE SRO4-RELATED"/>
    <property type="match status" value="1"/>
</dbReference>
<evidence type="ECO:0000259" key="6">
    <source>
        <dbReference type="PROSITE" id="PS51879"/>
    </source>
</evidence>
<feature type="domain" description="RST" evidence="6">
    <location>
        <begin position="247"/>
        <end position="318"/>
    </location>
</feature>
<dbReference type="Pfam" id="PF12174">
    <property type="entry name" value="RST"/>
    <property type="match status" value="1"/>
</dbReference>
<keyword evidence="2" id="KW-0217">Developmental protein</keyword>
<dbReference type="InterPro" id="IPR044964">
    <property type="entry name" value="RCD1/SRO1-5"/>
</dbReference>
<keyword evidence="3" id="KW-0346">Stress response</keyword>
<evidence type="ECO:0000256" key="3">
    <source>
        <dbReference type="ARBA" id="ARBA00023016"/>
    </source>
</evidence>
<evidence type="ECO:0000313" key="8">
    <source>
        <dbReference type="RefSeq" id="XP_016511955.1"/>
    </source>
</evidence>
<dbReference type="InterPro" id="IPR012317">
    <property type="entry name" value="Poly(ADP-ribose)pol_cat_dom"/>
</dbReference>
<protein>
    <submittedName>
        <fullName evidence="8">Inactive poly [ADP-ribose] polymerase SRO2 isoform X1</fullName>
    </submittedName>
    <submittedName>
        <fullName evidence="8">Probable inactive poly [ADP-ribose] polymerase SRO2</fullName>
    </submittedName>
</protein>
<keyword evidence="4" id="KW-0539">Nucleus</keyword>
<reference evidence="8" key="2">
    <citation type="submission" date="2025-08" db="UniProtKB">
        <authorList>
            <consortium name="RefSeq"/>
        </authorList>
    </citation>
    <scope>IDENTIFICATION</scope>
    <source>
        <tissue evidence="8">Leaf</tissue>
    </source>
</reference>
<dbReference type="Gene3D" id="3.90.228.10">
    <property type="match status" value="1"/>
</dbReference>
<dbReference type="PANTHER" id="PTHR32263:SF14">
    <property type="entry name" value="INACTIVE POLY [ADP-RIBOSE] POLYMERASE SRO2-RELATED"/>
    <property type="match status" value="1"/>
</dbReference>
<reference evidence="7" key="1">
    <citation type="journal article" date="2014" name="Nat. Commun.">
        <title>The tobacco genome sequence and its comparison with those of tomato and potato.</title>
        <authorList>
            <person name="Sierro N."/>
            <person name="Battey J.N."/>
            <person name="Ouadi S."/>
            <person name="Bakaher N."/>
            <person name="Bovet L."/>
            <person name="Willig A."/>
            <person name="Goepfert S."/>
            <person name="Peitsch M.C."/>
            <person name="Ivanov N.V."/>
        </authorList>
    </citation>
    <scope>NUCLEOTIDE SEQUENCE [LARGE SCALE GENOMIC DNA]</scope>
</reference>
<dbReference type="PaxDb" id="4097-A0A1S4DES0"/>
<dbReference type="SMR" id="A0A1S4DES0"/>
<dbReference type="GO" id="GO:0005634">
    <property type="term" value="C:nucleus"/>
    <property type="evidence" value="ECO:0007669"/>
    <property type="project" value="UniProtKB-SubCell"/>
</dbReference>
<evidence type="ECO:0000256" key="2">
    <source>
        <dbReference type="ARBA" id="ARBA00022473"/>
    </source>
</evidence>
<dbReference type="Proteomes" id="UP000790787">
    <property type="component" value="Chromosome 24"/>
</dbReference>
<feature type="domain" description="PARP catalytic" evidence="5">
    <location>
        <begin position="32"/>
        <end position="254"/>
    </location>
</feature>
<evidence type="ECO:0000259" key="5">
    <source>
        <dbReference type="PROSITE" id="PS51059"/>
    </source>
</evidence>
<dbReference type="PROSITE" id="PS51879">
    <property type="entry name" value="RST"/>
    <property type="match status" value="1"/>
</dbReference>
<dbReference type="OrthoDB" id="6133115at2759"/>
<dbReference type="PROSITE" id="PS51059">
    <property type="entry name" value="PARP_CATALYTIC"/>
    <property type="match status" value="1"/>
</dbReference>
<evidence type="ECO:0000313" key="7">
    <source>
        <dbReference type="Proteomes" id="UP000790787"/>
    </source>
</evidence>
<dbReference type="RefSeq" id="XP_016511955.1">
    <property type="nucleotide sequence ID" value="XM_016656469.2"/>
</dbReference>
<proteinExistence type="predicted"/>
<organism evidence="7 8">
    <name type="scientific">Nicotiana tabacum</name>
    <name type="common">Common tobacco</name>
    <dbReference type="NCBI Taxonomy" id="4097"/>
    <lineage>
        <taxon>Eukaryota</taxon>
        <taxon>Viridiplantae</taxon>
        <taxon>Streptophyta</taxon>
        <taxon>Embryophyta</taxon>
        <taxon>Tracheophyta</taxon>
        <taxon>Spermatophyta</taxon>
        <taxon>Magnoliopsida</taxon>
        <taxon>eudicotyledons</taxon>
        <taxon>Gunneridae</taxon>
        <taxon>Pentapetalae</taxon>
        <taxon>asterids</taxon>
        <taxon>lamiids</taxon>
        <taxon>Solanales</taxon>
        <taxon>Solanaceae</taxon>
        <taxon>Nicotianoideae</taxon>
        <taxon>Nicotianeae</taxon>
        <taxon>Nicotiana</taxon>
    </lineage>
</organism>
<keyword evidence="7" id="KW-1185">Reference proteome</keyword>
<dbReference type="KEGG" id="nta:107829049"/>
<dbReference type="GeneID" id="107829049"/>